<name>A0ABU6TAK6_9FABA</name>
<feature type="region of interest" description="Disordered" evidence="1">
    <location>
        <begin position="113"/>
        <end position="157"/>
    </location>
</feature>
<evidence type="ECO:0000313" key="2">
    <source>
        <dbReference type="EMBL" id="MED6145734.1"/>
    </source>
</evidence>
<comment type="caution">
    <text evidence="2">The sequence shown here is derived from an EMBL/GenBank/DDBJ whole genome shotgun (WGS) entry which is preliminary data.</text>
</comment>
<evidence type="ECO:0000256" key="1">
    <source>
        <dbReference type="SAM" id="MobiDB-lite"/>
    </source>
</evidence>
<evidence type="ECO:0000313" key="3">
    <source>
        <dbReference type="Proteomes" id="UP001341840"/>
    </source>
</evidence>
<proteinExistence type="predicted"/>
<accession>A0ABU6TAK6</accession>
<sequence length="157" mass="17394">MNAGVTSGFHRPFNAGMDSGQPGMLFQVVPSADPGPTADFIQWWILAGNRFLVPEDRSHRLPLNEIPPEAVQRQSAPHPPRPNVPDMPDNRRPARRMMVGTRTTARDWQWLDDALAEDAPPPPPTQRDRRMPVSYECRRGAGRPCKGGRAGRGRGVG</sequence>
<keyword evidence="3" id="KW-1185">Reference proteome</keyword>
<feature type="compositionally biased region" description="Basic and acidic residues" evidence="1">
    <location>
        <begin position="126"/>
        <end position="139"/>
    </location>
</feature>
<dbReference type="EMBL" id="JASCZI010090731">
    <property type="protein sequence ID" value="MED6145734.1"/>
    <property type="molecule type" value="Genomic_DNA"/>
</dbReference>
<organism evidence="2 3">
    <name type="scientific">Stylosanthes scabra</name>
    <dbReference type="NCBI Taxonomy" id="79078"/>
    <lineage>
        <taxon>Eukaryota</taxon>
        <taxon>Viridiplantae</taxon>
        <taxon>Streptophyta</taxon>
        <taxon>Embryophyta</taxon>
        <taxon>Tracheophyta</taxon>
        <taxon>Spermatophyta</taxon>
        <taxon>Magnoliopsida</taxon>
        <taxon>eudicotyledons</taxon>
        <taxon>Gunneridae</taxon>
        <taxon>Pentapetalae</taxon>
        <taxon>rosids</taxon>
        <taxon>fabids</taxon>
        <taxon>Fabales</taxon>
        <taxon>Fabaceae</taxon>
        <taxon>Papilionoideae</taxon>
        <taxon>50 kb inversion clade</taxon>
        <taxon>dalbergioids sensu lato</taxon>
        <taxon>Dalbergieae</taxon>
        <taxon>Pterocarpus clade</taxon>
        <taxon>Stylosanthes</taxon>
    </lineage>
</organism>
<protein>
    <submittedName>
        <fullName evidence="2">Uncharacterized protein</fullName>
    </submittedName>
</protein>
<reference evidence="2 3" key="1">
    <citation type="journal article" date="2023" name="Plants (Basel)">
        <title>Bridging the Gap: Combining Genomics and Transcriptomics Approaches to Understand Stylosanthes scabra, an Orphan Legume from the Brazilian Caatinga.</title>
        <authorList>
            <person name="Ferreira-Neto J.R.C."/>
            <person name="da Silva M.D."/>
            <person name="Binneck E."/>
            <person name="de Melo N.F."/>
            <person name="da Silva R.H."/>
            <person name="de Melo A.L.T.M."/>
            <person name="Pandolfi V."/>
            <person name="Bustamante F.O."/>
            <person name="Brasileiro-Vidal A.C."/>
            <person name="Benko-Iseppon A.M."/>
        </authorList>
    </citation>
    <scope>NUCLEOTIDE SEQUENCE [LARGE SCALE GENOMIC DNA]</scope>
    <source>
        <tissue evidence="2">Leaves</tissue>
    </source>
</reference>
<dbReference type="Proteomes" id="UP001341840">
    <property type="component" value="Unassembled WGS sequence"/>
</dbReference>
<feature type="region of interest" description="Disordered" evidence="1">
    <location>
        <begin position="65"/>
        <end position="94"/>
    </location>
</feature>
<feature type="compositionally biased region" description="Gly residues" evidence="1">
    <location>
        <begin position="148"/>
        <end position="157"/>
    </location>
</feature>
<gene>
    <name evidence="2" type="ORF">PIB30_028095</name>
</gene>